<dbReference type="Proteomes" id="UP001498476">
    <property type="component" value="Unassembled WGS sequence"/>
</dbReference>
<dbReference type="SUPFAM" id="SSF53383">
    <property type="entry name" value="PLP-dependent transferases"/>
    <property type="match status" value="1"/>
</dbReference>
<dbReference type="PANTHER" id="PTHR43510">
    <property type="entry name" value="AMINOTRANSFERASE FUNCTION, HYPOTHETICAL (EUROFUNG)"/>
    <property type="match status" value="1"/>
</dbReference>
<dbReference type="InterPro" id="IPR004839">
    <property type="entry name" value="Aminotransferase_I/II_large"/>
</dbReference>
<keyword evidence="3" id="KW-1185">Reference proteome</keyword>
<dbReference type="InterPro" id="IPR015424">
    <property type="entry name" value="PyrdxlP-dep_Trfase"/>
</dbReference>
<proteinExistence type="predicted"/>
<evidence type="ECO:0000313" key="3">
    <source>
        <dbReference type="Proteomes" id="UP001498476"/>
    </source>
</evidence>
<name>A0ABR1GXP8_9HYPO</name>
<feature type="domain" description="Aminotransferase class I/classII large" evidence="1">
    <location>
        <begin position="40"/>
        <end position="336"/>
    </location>
</feature>
<evidence type="ECO:0000313" key="2">
    <source>
        <dbReference type="EMBL" id="KAK7413610.1"/>
    </source>
</evidence>
<dbReference type="InterPro" id="IPR015421">
    <property type="entry name" value="PyrdxlP-dep_Trfase_major"/>
</dbReference>
<dbReference type="Pfam" id="PF00155">
    <property type="entry name" value="Aminotran_1_2"/>
    <property type="match status" value="1"/>
</dbReference>
<sequence>MVQIKPFKVEEWMDKFETTPGVVNVAETCPSMTCLEGERLSAEDVIITQGAIGANFLTLYTLLGPGDHVVCVYPTYQQLYDVPRSLGADVSLWKLRTEDGFVPDVEEMEILIKENTKAHLGERAPIPTNTLHSIAKVAQVRGIILFSDEVYRLFSTAELRGSAMCRHRQRHLGYKRTVVTGFMSKGFALAGIRVGWVATKDKTILLDIASARDYNTISVSQVDDQIASYALSPAVQEPLVARNMALARTNAKLLKHFVDDHDSICSWVEPKAGTTAFIQFKSNGEPVNDVDFCMDLLEKTKVFFCPGSHCFGDDQDFAGYVRVGYVCQTQVLETGLKKLEGYIQSFLS</sequence>
<reference evidence="2 3" key="1">
    <citation type="journal article" date="2025" name="Microbiol. Resour. Announc.">
        <title>Draft genome sequences for Neonectria magnoliae and Neonectria punicea, canker pathogens of Liriodendron tulipifera and Acer saccharum in West Virginia.</title>
        <authorList>
            <person name="Petronek H.M."/>
            <person name="Kasson M.T."/>
            <person name="Metheny A.M."/>
            <person name="Stauder C.M."/>
            <person name="Lovett B."/>
            <person name="Lynch S.C."/>
            <person name="Garnas J.R."/>
            <person name="Kasson L.R."/>
            <person name="Stajich J.E."/>
        </authorList>
    </citation>
    <scope>NUCLEOTIDE SEQUENCE [LARGE SCALE GENOMIC DNA]</scope>
    <source>
        <strain evidence="2 3">NRRL 64653</strain>
    </source>
</reference>
<protein>
    <recommendedName>
        <fullName evidence="1">Aminotransferase class I/classII large domain-containing protein</fullName>
    </recommendedName>
</protein>
<organism evidence="2 3">
    <name type="scientific">Neonectria punicea</name>
    <dbReference type="NCBI Taxonomy" id="979145"/>
    <lineage>
        <taxon>Eukaryota</taxon>
        <taxon>Fungi</taxon>
        <taxon>Dikarya</taxon>
        <taxon>Ascomycota</taxon>
        <taxon>Pezizomycotina</taxon>
        <taxon>Sordariomycetes</taxon>
        <taxon>Hypocreomycetidae</taxon>
        <taxon>Hypocreales</taxon>
        <taxon>Nectriaceae</taxon>
        <taxon>Neonectria</taxon>
    </lineage>
</organism>
<dbReference type="CDD" id="cd00609">
    <property type="entry name" value="AAT_like"/>
    <property type="match status" value="1"/>
</dbReference>
<evidence type="ECO:0000259" key="1">
    <source>
        <dbReference type="Pfam" id="PF00155"/>
    </source>
</evidence>
<accession>A0ABR1GXP8</accession>
<dbReference type="Gene3D" id="3.90.1150.10">
    <property type="entry name" value="Aspartate Aminotransferase, domain 1"/>
    <property type="match status" value="1"/>
</dbReference>
<dbReference type="EMBL" id="JAZAVJ010000125">
    <property type="protein sequence ID" value="KAK7413610.1"/>
    <property type="molecule type" value="Genomic_DNA"/>
</dbReference>
<dbReference type="InterPro" id="IPR015422">
    <property type="entry name" value="PyrdxlP-dep_Trfase_small"/>
</dbReference>
<dbReference type="Gene3D" id="3.40.640.10">
    <property type="entry name" value="Type I PLP-dependent aspartate aminotransferase-like (Major domain)"/>
    <property type="match status" value="1"/>
</dbReference>
<comment type="caution">
    <text evidence="2">The sequence shown here is derived from an EMBL/GenBank/DDBJ whole genome shotgun (WGS) entry which is preliminary data.</text>
</comment>
<dbReference type="PANTHER" id="PTHR43510:SF1">
    <property type="entry name" value="AMINOTRANSFERASE FUNCTION, HYPOTHETICAL (EUROFUNG)"/>
    <property type="match status" value="1"/>
</dbReference>
<gene>
    <name evidence="2" type="ORF">QQX98_007545</name>
</gene>